<gene>
    <name evidence="1" type="ORF">G7B40_040600</name>
</gene>
<sequence>MIANDVLPISRELWQWGIANRSGPQVTDLEIYAQRCQLLGSLGYQNYHKFSKK</sequence>
<accession>A0AAP5IFT3</accession>
<dbReference type="Proteomes" id="UP000667802">
    <property type="component" value="Unassembled WGS sequence"/>
</dbReference>
<keyword evidence="2" id="KW-1185">Reference proteome</keyword>
<reference evidence="2" key="1">
    <citation type="journal article" date="2021" name="Science">
        <title>Hunting the eagle killer: A cyanobacterial neurotoxin causes vacuolar myelinopathy.</title>
        <authorList>
            <person name="Breinlinger S."/>
            <person name="Phillips T.J."/>
            <person name="Haram B.N."/>
            <person name="Mares J."/>
            <person name="Martinez Yerena J.A."/>
            <person name="Hrouzek P."/>
            <person name="Sobotka R."/>
            <person name="Henderson W.M."/>
            <person name="Schmieder P."/>
            <person name="Williams S.M."/>
            <person name="Lauderdale J.D."/>
            <person name="Wilde H.D."/>
            <person name="Gerrin W."/>
            <person name="Kust A."/>
            <person name="Washington J.W."/>
            <person name="Wagner C."/>
            <person name="Geier B."/>
            <person name="Liebeke M."/>
            <person name="Enke H."/>
            <person name="Niedermeyer T.H.J."/>
            <person name="Wilde S.B."/>
        </authorList>
    </citation>
    <scope>NUCLEOTIDE SEQUENCE [LARGE SCALE GENOMIC DNA]</scope>
    <source>
        <strain evidence="2">Thurmond2011</strain>
    </source>
</reference>
<evidence type="ECO:0000313" key="1">
    <source>
        <dbReference type="EMBL" id="MDR9900790.1"/>
    </source>
</evidence>
<evidence type="ECO:0000313" key="2">
    <source>
        <dbReference type="Proteomes" id="UP000667802"/>
    </source>
</evidence>
<protein>
    <submittedName>
        <fullName evidence="1">Uncharacterized protein</fullName>
    </submittedName>
</protein>
<organism evidence="1 2">
    <name type="scientific">Aetokthonos hydrillicola Thurmond2011</name>
    <dbReference type="NCBI Taxonomy" id="2712845"/>
    <lineage>
        <taxon>Bacteria</taxon>
        <taxon>Bacillati</taxon>
        <taxon>Cyanobacteriota</taxon>
        <taxon>Cyanophyceae</taxon>
        <taxon>Nostocales</taxon>
        <taxon>Hapalosiphonaceae</taxon>
        <taxon>Aetokthonos</taxon>
    </lineage>
</organism>
<dbReference type="RefSeq" id="WP_208343043.1">
    <property type="nucleotide sequence ID" value="NZ_CAWQFN010000250.1"/>
</dbReference>
<proteinExistence type="predicted"/>
<name>A0AAP5IFT3_9CYAN</name>
<dbReference type="EMBL" id="JAALHA020000039">
    <property type="protein sequence ID" value="MDR9900790.1"/>
    <property type="molecule type" value="Genomic_DNA"/>
</dbReference>
<comment type="caution">
    <text evidence="1">The sequence shown here is derived from an EMBL/GenBank/DDBJ whole genome shotgun (WGS) entry which is preliminary data.</text>
</comment>
<dbReference type="AlphaFoldDB" id="A0AAP5IFT3"/>